<dbReference type="Proteomes" id="UP000199228">
    <property type="component" value="Unassembled WGS sequence"/>
</dbReference>
<dbReference type="SUPFAM" id="SSF46785">
    <property type="entry name" value="Winged helix' DNA-binding domain"/>
    <property type="match status" value="1"/>
</dbReference>
<dbReference type="InterPro" id="IPR036388">
    <property type="entry name" value="WH-like_DNA-bd_sf"/>
</dbReference>
<name>A0A1G6BX66_EUBOX</name>
<dbReference type="Gene3D" id="1.10.10.10">
    <property type="entry name" value="Winged helix-like DNA-binding domain superfamily/Winged helix DNA-binding domain"/>
    <property type="match status" value="1"/>
</dbReference>
<evidence type="ECO:0000313" key="3">
    <source>
        <dbReference type="Proteomes" id="UP000199228"/>
    </source>
</evidence>
<feature type="region of interest" description="Disordered" evidence="1">
    <location>
        <begin position="1"/>
        <end position="67"/>
    </location>
</feature>
<dbReference type="InterPro" id="IPR036390">
    <property type="entry name" value="WH_DNA-bd_sf"/>
</dbReference>
<proteinExistence type="predicted"/>
<organism evidence="2 3">
    <name type="scientific">Eubacterium oxidoreducens</name>
    <dbReference type="NCBI Taxonomy" id="1732"/>
    <lineage>
        <taxon>Bacteria</taxon>
        <taxon>Bacillati</taxon>
        <taxon>Bacillota</taxon>
        <taxon>Clostridia</taxon>
        <taxon>Eubacteriales</taxon>
        <taxon>Eubacteriaceae</taxon>
        <taxon>Eubacterium</taxon>
    </lineage>
</organism>
<evidence type="ECO:0008006" key="4">
    <source>
        <dbReference type="Google" id="ProtNLM"/>
    </source>
</evidence>
<gene>
    <name evidence="2" type="ORF">SAMN02910417_01871</name>
</gene>
<evidence type="ECO:0000313" key="2">
    <source>
        <dbReference type="EMBL" id="SDB25201.1"/>
    </source>
</evidence>
<keyword evidence="3" id="KW-1185">Reference proteome</keyword>
<feature type="compositionally biased region" description="Gly residues" evidence="1">
    <location>
        <begin position="22"/>
        <end position="49"/>
    </location>
</feature>
<dbReference type="RefSeq" id="WP_090174096.1">
    <property type="nucleotide sequence ID" value="NZ_FMXR01000013.1"/>
</dbReference>
<protein>
    <recommendedName>
        <fullName evidence="4">Winged helix DNA-binding domain-containing protein</fullName>
    </recommendedName>
</protein>
<sequence length="187" mass="19856">MEERTSRNGMPPMPPKPEHQGGNYGAGGYGAGGYGAGNNHGAGGYGRGPQGEKKPGGPQGGPAIPPMPPMQMMYMPVMMPVCMPMGQPMPPMPPMPPQGGPQGGPPKMGVELNPELDRRRTLELLSLVDEVAKPKAGKLLGIPRPMFEHTCEVLEKEGLITIAVDKDGERPKATLSITEEGKKKIER</sequence>
<dbReference type="AlphaFoldDB" id="A0A1G6BX66"/>
<reference evidence="2 3" key="1">
    <citation type="submission" date="2016-10" db="EMBL/GenBank/DDBJ databases">
        <authorList>
            <person name="de Groot N.N."/>
        </authorList>
    </citation>
    <scope>NUCLEOTIDE SEQUENCE [LARGE SCALE GENOMIC DNA]</scope>
    <source>
        <strain evidence="2 3">DSM 3217</strain>
    </source>
</reference>
<accession>A0A1G6BX66</accession>
<dbReference type="EMBL" id="FMXR01000013">
    <property type="protein sequence ID" value="SDB25201.1"/>
    <property type="molecule type" value="Genomic_DNA"/>
</dbReference>
<evidence type="ECO:0000256" key="1">
    <source>
        <dbReference type="SAM" id="MobiDB-lite"/>
    </source>
</evidence>
<dbReference type="STRING" id="1732.SAMN02910417_01871"/>